<proteinExistence type="predicted"/>
<evidence type="ECO:0000256" key="1">
    <source>
        <dbReference type="SAM" id="MobiDB-lite"/>
    </source>
</evidence>
<feature type="region of interest" description="Disordered" evidence="1">
    <location>
        <begin position="20"/>
        <end position="56"/>
    </location>
</feature>
<gene>
    <name evidence="2" type="ORF">PSFLO_04567</name>
</gene>
<evidence type="ECO:0000313" key="3">
    <source>
        <dbReference type="Proteomes" id="UP000323386"/>
    </source>
</evidence>
<name>A0A5C3F3T1_9BASI</name>
<feature type="region of interest" description="Disordered" evidence="1">
    <location>
        <begin position="160"/>
        <end position="180"/>
    </location>
</feature>
<evidence type="ECO:0000313" key="2">
    <source>
        <dbReference type="EMBL" id="SPO39088.1"/>
    </source>
</evidence>
<protein>
    <submittedName>
        <fullName evidence="2">Uncharacterized protein</fullName>
    </submittedName>
</protein>
<organism evidence="2 3">
    <name type="scientific">Pseudozyma flocculosa</name>
    <dbReference type="NCBI Taxonomy" id="84751"/>
    <lineage>
        <taxon>Eukaryota</taxon>
        <taxon>Fungi</taxon>
        <taxon>Dikarya</taxon>
        <taxon>Basidiomycota</taxon>
        <taxon>Ustilaginomycotina</taxon>
        <taxon>Ustilaginomycetes</taxon>
        <taxon>Ustilaginales</taxon>
        <taxon>Ustilaginaceae</taxon>
        <taxon>Pseudozyma</taxon>
    </lineage>
</organism>
<keyword evidence="3" id="KW-1185">Reference proteome</keyword>
<dbReference type="EMBL" id="OOIP01000012">
    <property type="protein sequence ID" value="SPO39088.1"/>
    <property type="molecule type" value="Genomic_DNA"/>
</dbReference>
<dbReference type="AlphaFoldDB" id="A0A5C3F3T1"/>
<accession>A0A5C3F3T1</accession>
<feature type="compositionally biased region" description="Basic and acidic residues" evidence="1">
    <location>
        <begin position="26"/>
        <end position="50"/>
    </location>
</feature>
<dbReference type="Proteomes" id="UP000323386">
    <property type="component" value="Unassembled WGS sequence"/>
</dbReference>
<sequence>MKRASKVGFGQAAGSCLDLTPSIELGDERRATGDKGRGTRNERRASERSRAGSMLKGRWMAAARSSVPPVPCRAVFSSGVGATRNDVALPGLIRHPRRTGSAPLRLPPSGFFAAIPRRRHPPTAVHSLVSPSLLTPLELDHGTDWAQSSKEAERRIDVAAAAATPQRTPARKTFQRPLTP</sequence>
<reference evidence="2 3" key="1">
    <citation type="submission" date="2018-03" db="EMBL/GenBank/DDBJ databases">
        <authorList>
            <person name="Guldener U."/>
        </authorList>
    </citation>
    <scope>NUCLEOTIDE SEQUENCE [LARGE SCALE GENOMIC DNA]</scope>
    <source>
        <strain evidence="2 3">DAOM196992</strain>
    </source>
</reference>